<dbReference type="PANTHER" id="PTHR36562:SF5">
    <property type="entry name" value="SERINE_ARGININE REPETITIVE MATRIX 2"/>
    <property type="match status" value="1"/>
</dbReference>
<evidence type="ECO:0000256" key="1">
    <source>
        <dbReference type="ARBA" id="ARBA00004123"/>
    </source>
</evidence>
<reference evidence="8 9" key="1">
    <citation type="submission" date="2018-04" db="EMBL/GenBank/DDBJ databases">
        <authorList>
            <person name="Zhang X."/>
            <person name="Yuan J."/>
            <person name="Li F."/>
            <person name="Xiang J."/>
        </authorList>
    </citation>
    <scope>NUCLEOTIDE SEQUENCE [LARGE SCALE GENOMIC DNA]</scope>
    <source>
        <tissue evidence="8">Muscle</tissue>
    </source>
</reference>
<name>A0A3R7NFX2_PENVA</name>
<dbReference type="GO" id="GO:0008380">
    <property type="term" value="P:RNA splicing"/>
    <property type="evidence" value="ECO:0007669"/>
    <property type="project" value="UniProtKB-KW"/>
</dbReference>
<reference evidence="8 9" key="2">
    <citation type="submission" date="2019-01" db="EMBL/GenBank/DDBJ databases">
        <title>The decoding of complex shrimp genome reveals the adaptation for benthos swimmer, frequently molting mechanism and breeding impact on genome.</title>
        <authorList>
            <person name="Sun Y."/>
            <person name="Gao Y."/>
            <person name="Yu Y."/>
        </authorList>
    </citation>
    <scope>NUCLEOTIDE SEQUENCE [LARGE SCALE GENOMIC DNA]</scope>
    <source>
        <tissue evidence="8">Muscle</tissue>
    </source>
</reference>
<dbReference type="STRING" id="6689.A0A3R7NFX2"/>
<keyword evidence="6" id="KW-0539">Nucleus</keyword>
<gene>
    <name evidence="8" type="ORF">C7M84_000003</name>
</gene>
<keyword evidence="4" id="KW-0747">Spliceosome</keyword>
<organism evidence="8 9">
    <name type="scientific">Penaeus vannamei</name>
    <name type="common">Whiteleg shrimp</name>
    <name type="synonym">Litopenaeus vannamei</name>
    <dbReference type="NCBI Taxonomy" id="6689"/>
    <lineage>
        <taxon>Eukaryota</taxon>
        <taxon>Metazoa</taxon>
        <taxon>Ecdysozoa</taxon>
        <taxon>Arthropoda</taxon>
        <taxon>Crustacea</taxon>
        <taxon>Multicrustacea</taxon>
        <taxon>Malacostraca</taxon>
        <taxon>Eumalacostraca</taxon>
        <taxon>Eucarida</taxon>
        <taxon>Decapoda</taxon>
        <taxon>Dendrobranchiata</taxon>
        <taxon>Penaeoidea</taxon>
        <taxon>Penaeidae</taxon>
        <taxon>Penaeus</taxon>
    </lineage>
</organism>
<feature type="domain" description="CWF21" evidence="7">
    <location>
        <begin position="58"/>
        <end position="80"/>
    </location>
</feature>
<evidence type="ECO:0000256" key="2">
    <source>
        <dbReference type="ARBA" id="ARBA00005954"/>
    </source>
</evidence>
<evidence type="ECO:0000256" key="3">
    <source>
        <dbReference type="ARBA" id="ARBA00022664"/>
    </source>
</evidence>
<keyword evidence="9" id="KW-1185">Reference proteome</keyword>
<dbReference type="AlphaFoldDB" id="A0A3R7NFX2"/>
<proteinExistence type="inferred from homology"/>
<dbReference type="InterPro" id="IPR013170">
    <property type="entry name" value="mRNA_splic_Cwf21_dom"/>
</dbReference>
<dbReference type="GO" id="GO:0005681">
    <property type="term" value="C:spliceosomal complex"/>
    <property type="evidence" value="ECO:0007669"/>
    <property type="project" value="UniProtKB-KW"/>
</dbReference>
<dbReference type="Pfam" id="PF08312">
    <property type="entry name" value="cwf21"/>
    <property type="match status" value="1"/>
</dbReference>
<comment type="caution">
    <text evidence="8">The sequence shown here is derived from an EMBL/GenBank/DDBJ whole genome shotgun (WGS) entry which is preliminary data.</text>
</comment>
<feature type="non-terminal residue" evidence="8">
    <location>
        <position position="80"/>
    </location>
</feature>
<evidence type="ECO:0000313" key="8">
    <source>
        <dbReference type="EMBL" id="ROT86092.1"/>
    </source>
</evidence>
<keyword evidence="5" id="KW-0508">mRNA splicing</keyword>
<comment type="subcellular location">
    <subcellularLocation>
        <location evidence="1">Nucleus</location>
    </subcellularLocation>
</comment>
<dbReference type="GO" id="GO:0006397">
    <property type="term" value="P:mRNA processing"/>
    <property type="evidence" value="ECO:0007669"/>
    <property type="project" value="UniProtKB-KW"/>
</dbReference>
<dbReference type="InterPro" id="IPR051372">
    <property type="entry name" value="CWC21"/>
</dbReference>
<dbReference type="OrthoDB" id="10267305at2759"/>
<dbReference type="Proteomes" id="UP000283509">
    <property type="component" value="Unassembled WGS sequence"/>
</dbReference>
<keyword evidence="3" id="KW-0507">mRNA processing</keyword>
<evidence type="ECO:0000256" key="4">
    <source>
        <dbReference type="ARBA" id="ARBA00022728"/>
    </source>
</evidence>
<comment type="similarity">
    <text evidence="2">Belongs to the CWC21 family.</text>
</comment>
<evidence type="ECO:0000259" key="7">
    <source>
        <dbReference type="Pfam" id="PF08312"/>
    </source>
</evidence>
<sequence length="80" mass="9266">MYNGIGLQTARGSGTNGYVQRNMALIRNTKNKIDFRTEEELQKLEDQRTRGPNAEIREHARKRALELKCAEMEDVMREQG</sequence>
<evidence type="ECO:0000256" key="6">
    <source>
        <dbReference type="ARBA" id="ARBA00023242"/>
    </source>
</evidence>
<evidence type="ECO:0000256" key="5">
    <source>
        <dbReference type="ARBA" id="ARBA00023187"/>
    </source>
</evidence>
<dbReference type="EMBL" id="QCYY01000010">
    <property type="protein sequence ID" value="ROT86092.1"/>
    <property type="molecule type" value="Genomic_DNA"/>
</dbReference>
<evidence type="ECO:0000313" key="9">
    <source>
        <dbReference type="Proteomes" id="UP000283509"/>
    </source>
</evidence>
<accession>A0A3R7NFX2</accession>
<protein>
    <submittedName>
        <fullName evidence="8">Putative serine/arginine repetitive matrix protein 2 isoform X4</fullName>
    </submittedName>
</protein>
<dbReference type="PANTHER" id="PTHR36562">
    <property type="entry name" value="SERINE/ARGININE REPETITIVE MATRIX 2"/>
    <property type="match status" value="1"/>
</dbReference>